<comment type="caution">
    <text evidence="2">The sequence shown here is derived from an EMBL/GenBank/DDBJ whole genome shotgun (WGS) entry which is preliminary data.</text>
</comment>
<dbReference type="OrthoDB" id="2626513at2"/>
<dbReference type="STRING" id="1235802.C823_02154"/>
<dbReference type="EMBL" id="AQFT01000067">
    <property type="protein sequence ID" value="EMZ27805.1"/>
    <property type="molecule type" value="Genomic_DNA"/>
</dbReference>
<evidence type="ECO:0000313" key="3">
    <source>
        <dbReference type="Proteomes" id="UP000012589"/>
    </source>
</evidence>
<name>N2ANX8_9FIRM</name>
<keyword evidence="1" id="KW-0812">Transmembrane</keyword>
<dbReference type="Proteomes" id="UP000012589">
    <property type="component" value="Unassembled WGS sequence"/>
</dbReference>
<keyword evidence="1" id="KW-0472">Membrane</keyword>
<dbReference type="AlphaFoldDB" id="N2ANX8"/>
<gene>
    <name evidence="2" type="ORF">C823_02154</name>
</gene>
<dbReference type="PATRIC" id="fig|1235802.3.peg.2289"/>
<reference evidence="2 3" key="1">
    <citation type="journal article" date="2014" name="Genome Announc.">
        <title>Draft genome sequences of the altered schaedler flora, a defined bacterial community from gnotobiotic mice.</title>
        <authorList>
            <person name="Wannemuehler M.J."/>
            <person name="Overstreet A.M."/>
            <person name="Ward D.V."/>
            <person name="Phillips G.J."/>
        </authorList>
    </citation>
    <scope>NUCLEOTIDE SEQUENCE [LARGE SCALE GENOMIC DNA]</scope>
    <source>
        <strain evidence="2 3">ASF492</strain>
    </source>
</reference>
<proteinExistence type="predicted"/>
<accession>N2ANX8</accession>
<organism evidence="2 3">
    <name type="scientific">Eubacterium plexicaudatum ASF492</name>
    <dbReference type="NCBI Taxonomy" id="1235802"/>
    <lineage>
        <taxon>Bacteria</taxon>
        <taxon>Bacillati</taxon>
        <taxon>Bacillota</taxon>
        <taxon>Clostridia</taxon>
        <taxon>Eubacteriales</taxon>
        <taxon>Eubacteriaceae</taxon>
        <taxon>Eubacterium</taxon>
    </lineage>
</organism>
<sequence length="186" mass="21798">MNKKMIVSVLVFMIFLMVPVSFVYAGEDAVTIRILENKYMGNGRYELRVQCHVGKEQLSNEQLKLSYHVWNEDRTELIAYENKRISISDRYEPDVTVKLEIALTEPKKDAWICLDIVDEKNGFWFAGTDGIEFQSEDIYYSYSFLKNLKTIWKINLEDHTILFGVNVAIGIIFIYACRYVKKKEIL</sequence>
<keyword evidence="1" id="KW-1133">Transmembrane helix</keyword>
<dbReference type="HOGENOM" id="CLU_1452410_0_0_9"/>
<keyword evidence="3" id="KW-1185">Reference proteome</keyword>
<evidence type="ECO:0000313" key="2">
    <source>
        <dbReference type="EMBL" id="EMZ27805.1"/>
    </source>
</evidence>
<protein>
    <submittedName>
        <fullName evidence="2">Uncharacterized protein</fullName>
    </submittedName>
</protein>
<feature type="transmembrane region" description="Helical" evidence="1">
    <location>
        <begin position="161"/>
        <end position="180"/>
    </location>
</feature>
<evidence type="ECO:0000256" key="1">
    <source>
        <dbReference type="SAM" id="Phobius"/>
    </source>
</evidence>